<dbReference type="InterPro" id="IPR012302">
    <property type="entry name" value="Malic_NAD-bd"/>
</dbReference>
<dbReference type="PANTHER" id="PTHR43237:SF4">
    <property type="entry name" value="NADP-DEPENDENT MALIC ENZYME"/>
    <property type="match status" value="1"/>
</dbReference>
<dbReference type="Pfam" id="PF00390">
    <property type="entry name" value="malic"/>
    <property type="match status" value="1"/>
</dbReference>
<dbReference type="InterPro" id="IPR036291">
    <property type="entry name" value="NAD(P)-bd_dom_sf"/>
</dbReference>
<dbReference type="Pfam" id="PF01515">
    <property type="entry name" value="PTA_PTB"/>
    <property type="match status" value="1"/>
</dbReference>
<comment type="caution">
    <text evidence="7">The sequence shown here is derived from an EMBL/GenBank/DDBJ whole genome shotgun (WGS) entry which is preliminary data.</text>
</comment>
<evidence type="ECO:0000256" key="4">
    <source>
        <dbReference type="ARBA" id="ARBA00023268"/>
    </source>
</evidence>
<dbReference type="InterPro" id="IPR042113">
    <property type="entry name" value="P_AcTrfase_dom1"/>
</dbReference>
<evidence type="ECO:0000256" key="1">
    <source>
        <dbReference type="ARBA" id="ARBA00007686"/>
    </source>
</evidence>
<dbReference type="InterPro" id="IPR042112">
    <property type="entry name" value="P_AcTrfase_dom2"/>
</dbReference>
<dbReference type="InterPro" id="IPR012301">
    <property type="entry name" value="Malic_N_dom"/>
</dbReference>
<feature type="domain" description="Malic enzyme N-terminal" evidence="6">
    <location>
        <begin position="22"/>
        <end position="155"/>
    </location>
</feature>
<dbReference type="PANTHER" id="PTHR43237">
    <property type="entry name" value="NADP-DEPENDENT MALIC ENZYME"/>
    <property type="match status" value="1"/>
</dbReference>
<dbReference type="InterPro" id="IPR046346">
    <property type="entry name" value="Aminoacid_DH-like_N_sf"/>
</dbReference>
<comment type="similarity">
    <text evidence="1">In the N-terminal section; belongs to the malic enzymes family.</text>
</comment>
<gene>
    <name evidence="7" type="ORF">ACFSGJ_03935</name>
</gene>
<dbReference type="SMART" id="SM01274">
    <property type="entry name" value="malic"/>
    <property type="match status" value="1"/>
</dbReference>
<dbReference type="SUPFAM" id="SSF51735">
    <property type="entry name" value="NAD(P)-binding Rossmann-fold domains"/>
    <property type="match status" value="1"/>
</dbReference>
<keyword evidence="3" id="KW-0560">Oxidoreductase</keyword>
<dbReference type="Proteomes" id="UP001597353">
    <property type="component" value="Unassembled WGS sequence"/>
</dbReference>
<reference evidence="8" key="1">
    <citation type="journal article" date="2019" name="Int. J. Syst. Evol. Microbiol.">
        <title>The Global Catalogue of Microorganisms (GCM) 10K type strain sequencing project: providing services to taxonomists for standard genome sequencing and annotation.</title>
        <authorList>
            <consortium name="The Broad Institute Genomics Platform"/>
            <consortium name="The Broad Institute Genome Sequencing Center for Infectious Disease"/>
            <person name="Wu L."/>
            <person name="Ma J."/>
        </authorList>
    </citation>
    <scope>NUCLEOTIDE SEQUENCE [LARGE SCALE GENOMIC DNA]</scope>
    <source>
        <strain evidence="8">CGMCC 4.7242</strain>
    </source>
</reference>
<name>A0ABW4S2S4_9RHOB</name>
<dbReference type="Gene3D" id="3.40.50.10380">
    <property type="entry name" value="Malic enzyme, N-terminal domain"/>
    <property type="match status" value="1"/>
</dbReference>
<dbReference type="CDD" id="cd05311">
    <property type="entry name" value="NAD_bind_2_malic_enz"/>
    <property type="match status" value="1"/>
</dbReference>
<dbReference type="SMART" id="SM00919">
    <property type="entry name" value="Malic_M"/>
    <property type="match status" value="1"/>
</dbReference>
<sequence>MDEARQDNARQAALDYHEFPKPGKLEVRATKPLANGRDLSRAYSPGVAEACLEIKADPHTASRYTARGNLVAVVSNGTAVLGLGNIGALASKPVMEGKAVLFKKFANIDCFDIEVNESDPERLADIVCALEPTFGAINLEDIKAPDCFVVERLCRERMNIPVFHDDQHGTAIVVGAAATNALHVAGKRFEDIKVVSTGGGAAGIACLNMLLKLGVRRENVWLCDLNGLVYEGRAEDMNPQKAAYAQASDLRTLDQVIDHADLFLGLSGPGVLSPDMVARMAQRPIIFALANPTPEITPELVRGVAPDAIIATGRSDYPNQVNNVLCFPFIFRGALDVGATTINDDMALACVDGIARLARATTSAEAAAAYQGEQLTFGADYLIPKPFDPRLMGVVASAVAGAAMASGVATRPLDDLAAYKEKLDGSVFRSALIMRPVFEAARSASRRIVFAEGEDERVLRAAHAMMEETTEVPILIGRPEVIARRAERAGLPILPERDFEIVNPENDPRYRDYWETYHGLMERQGVTPDIARSVLRTNSTAIAAVMVHRGEADSMICGTYGQFLWHLRYVEQVLGRGGLRPVGALSLIIQEEGPLFIADTQVHPEPTPEQIRDTVIGAARHVRRFGIEPKIALCSQSQFGNLDTGSARRMRAAGAMLDDLRPDFSYEGEMSVDVALDAELRARIFPNARFEGAANVLVFASTDAAGATRNILKMRAQGLEVGPILMGMGNRAHIVTPSITVRGLLNMSALAGTPVAQYG</sequence>
<evidence type="ECO:0000313" key="7">
    <source>
        <dbReference type="EMBL" id="MFD1911363.1"/>
    </source>
</evidence>
<dbReference type="InterPro" id="IPR045213">
    <property type="entry name" value="Malic_NAD-bd_bact_type"/>
</dbReference>
<evidence type="ECO:0000256" key="2">
    <source>
        <dbReference type="ARBA" id="ARBA00008756"/>
    </source>
</evidence>
<organism evidence="7 8">
    <name type="scientific">Halodurantibacterium flavum</name>
    <dbReference type="NCBI Taxonomy" id="1382802"/>
    <lineage>
        <taxon>Bacteria</taxon>
        <taxon>Pseudomonadati</taxon>
        <taxon>Pseudomonadota</taxon>
        <taxon>Alphaproteobacteria</taxon>
        <taxon>Rhodobacterales</taxon>
        <taxon>Paracoccaceae</taxon>
        <taxon>Halodurantibacterium</taxon>
    </lineage>
</organism>
<dbReference type="Gene3D" id="3.40.50.720">
    <property type="entry name" value="NAD(P)-binding Rossmann-like Domain"/>
    <property type="match status" value="1"/>
</dbReference>
<comment type="similarity">
    <text evidence="2">In the C-terminal section; belongs to the phosphate acetyltransferase and butyryltransferase family.</text>
</comment>
<evidence type="ECO:0000313" key="8">
    <source>
        <dbReference type="Proteomes" id="UP001597353"/>
    </source>
</evidence>
<keyword evidence="8" id="KW-1185">Reference proteome</keyword>
<evidence type="ECO:0000256" key="3">
    <source>
        <dbReference type="ARBA" id="ARBA00023002"/>
    </source>
</evidence>
<feature type="domain" description="Malic enzyme NAD-binding" evidence="5">
    <location>
        <begin position="167"/>
        <end position="404"/>
    </location>
</feature>
<dbReference type="InterPro" id="IPR012188">
    <property type="entry name" value="ME_PTA"/>
</dbReference>
<dbReference type="InterPro" id="IPR002505">
    <property type="entry name" value="PTA_PTB"/>
</dbReference>
<keyword evidence="4" id="KW-0511">Multifunctional enzyme</keyword>
<evidence type="ECO:0000259" key="5">
    <source>
        <dbReference type="SMART" id="SM00919"/>
    </source>
</evidence>
<dbReference type="InterPro" id="IPR037062">
    <property type="entry name" value="Malic_N_dom_sf"/>
</dbReference>
<dbReference type="Gene3D" id="3.40.50.10950">
    <property type="match status" value="1"/>
</dbReference>
<dbReference type="PIRSF" id="PIRSF036684">
    <property type="entry name" value="ME_PTA"/>
    <property type="match status" value="1"/>
</dbReference>
<dbReference type="Gene3D" id="3.40.50.10750">
    <property type="entry name" value="Isocitrate/Isopropylmalate dehydrogenase-like"/>
    <property type="match status" value="1"/>
</dbReference>
<dbReference type="SUPFAM" id="SSF53223">
    <property type="entry name" value="Aminoacid dehydrogenase-like, N-terminal domain"/>
    <property type="match status" value="1"/>
</dbReference>
<dbReference type="RefSeq" id="WP_390259694.1">
    <property type="nucleotide sequence ID" value="NZ_JBHUGH010000003.1"/>
</dbReference>
<protein>
    <submittedName>
        <fullName evidence="7">NADP-dependent malic enzyme</fullName>
    </submittedName>
</protein>
<proteinExistence type="inferred from homology"/>
<dbReference type="EMBL" id="JBHUGH010000003">
    <property type="protein sequence ID" value="MFD1911363.1"/>
    <property type="molecule type" value="Genomic_DNA"/>
</dbReference>
<dbReference type="Pfam" id="PF03949">
    <property type="entry name" value="Malic_M"/>
    <property type="match status" value="1"/>
</dbReference>
<evidence type="ECO:0000259" key="6">
    <source>
        <dbReference type="SMART" id="SM01274"/>
    </source>
</evidence>
<dbReference type="InterPro" id="IPR051674">
    <property type="entry name" value="Malate_Decarboxylase"/>
</dbReference>
<accession>A0ABW4S2S4</accession>
<dbReference type="SUPFAM" id="SSF53659">
    <property type="entry name" value="Isocitrate/Isopropylmalate dehydrogenase-like"/>
    <property type="match status" value="1"/>
</dbReference>